<evidence type="ECO:0000313" key="2">
    <source>
        <dbReference type="Proteomes" id="UP001054902"/>
    </source>
</evidence>
<gene>
    <name evidence="1" type="ORF">CTEN210_07050</name>
</gene>
<organism evidence="1 2">
    <name type="scientific">Chaetoceros tenuissimus</name>
    <dbReference type="NCBI Taxonomy" id="426638"/>
    <lineage>
        <taxon>Eukaryota</taxon>
        <taxon>Sar</taxon>
        <taxon>Stramenopiles</taxon>
        <taxon>Ochrophyta</taxon>
        <taxon>Bacillariophyta</taxon>
        <taxon>Coscinodiscophyceae</taxon>
        <taxon>Chaetocerotophycidae</taxon>
        <taxon>Chaetocerotales</taxon>
        <taxon>Chaetocerotaceae</taxon>
        <taxon>Chaetoceros</taxon>
    </lineage>
</organism>
<dbReference type="Proteomes" id="UP001054902">
    <property type="component" value="Unassembled WGS sequence"/>
</dbReference>
<evidence type="ECO:0000313" key="1">
    <source>
        <dbReference type="EMBL" id="GFH50574.1"/>
    </source>
</evidence>
<protein>
    <submittedName>
        <fullName evidence="1">Uncharacterized protein</fullName>
    </submittedName>
</protein>
<dbReference type="AlphaFoldDB" id="A0AAD3CRP1"/>
<comment type="caution">
    <text evidence="1">The sequence shown here is derived from an EMBL/GenBank/DDBJ whole genome shotgun (WGS) entry which is preliminary data.</text>
</comment>
<proteinExistence type="predicted"/>
<accession>A0AAD3CRP1</accession>
<dbReference type="EMBL" id="BLLK01000040">
    <property type="protein sequence ID" value="GFH50574.1"/>
    <property type="molecule type" value="Genomic_DNA"/>
</dbReference>
<sequence>MKDDIIEELKETRDKEEPTSFKSRYNLYLHSLIEAHGKGNDEFIQELHSDVNIYKAFVHFALAASKKRGFWNRNKEKVPPKAMFTEIEEAFVILSLENALGVWHAIANGVEKDLRPRFKYTANGKGKGKGSGRSWTKAGLRRFNQLIELVREMRKSEFYIKVNDEIMKEYNPSDRARLLNGQVEEVENDSDEESVEPYSAIPFSMV</sequence>
<reference evidence="1 2" key="1">
    <citation type="journal article" date="2021" name="Sci. Rep.">
        <title>The genome of the diatom Chaetoceros tenuissimus carries an ancient integrated fragment of an extant virus.</title>
        <authorList>
            <person name="Hongo Y."/>
            <person name="Kimura K."/>
            <person name="Takaki Y."/>
            <person name="Yoshida Y."/>
            <person name="Baba S."/>
            <person name="Kobayashi G."/>
            <person name="Nagasaki K."/>
            <person name="Hano T."/>
            <person name="Tomaru Y."/>
        </authorList>
    </citation>
    <scope>NUCLEOTIDE SEQUENCE [LARGE SCALE GENOMIC DNA]</scope>
    <source>
        <strain evidence="1 2">NIES-3715</strain>
    </source>
</reference>
<keyword evidence="2" id="KW-1185">Reference proteome</keyword>
<name>A0AAD3CRP1_9STRA</name>